<proteinExistence type="predicted"/>
<dbReference type="KEGG" id="aqg:HRU87_01025"/>
<organism evidence="2 3">
    <name type="scientific">Aquiluna borgnonia</name>
    <dbReference type="NCBI Taxonomy" id="2499157"/>
    <lineage>
        <taxon>Bacteria</taxon>
        <taxon>Bacillati</taxon>
        <taxon>Actinomycetota</taxon>
        <taxon>Actinomycetes</taxon>
        <taxon>Micrococcales</taxon>
        <taxon>Microbacteriaceae</taxon>
        <taxon>Luna cluster</taxon>
        <taxon>Luna-1 subcluster</taxon>
        <taxon>Aquiluna</taxon>
    </lineage>
</organism>
<protein>
    <recommendedName>
        <fullName evidence="1">GP-PDE domain-containing protein</fullName>
    </recommendedName>
</protein>
<name>A0A7D4Q5J5_9MICO</name>
<dbReference type="Gene3D" id="3.20.20.190">
    <property type="entry name" value="Phosphatidylinositol (PI) phosphodiesterase"/>
    <property type="match status" value="1"/>
</dbReference>
<evidence type="ECO:0000313" key="2">
    <source>
        <dbReference type="EMBL" id="QKJ24822.1"/>
    </source>
</evidence>
<dbReference type="SUPFAM" id="SSF51695">
    <property type="entry name" value="PLC-like phosphodiesterases"/>
    <property type="match status" value="1"/>
</dbReference>
<evidence type="ECO:0000259" key="1">
    <source>
        <dbReference type="PROSITE" id="PS51704"/>
    </source>
</evidence>
<dbReference type="GO" id="GO:0006629">
    <property type="term" value="P:lipid metabolic process"/>
    <property type="evidence" value="ECO:0007669"/>
    <property type="project" value="InterPro"/>
</dbReference>
<keyword evidence="3" id="KW-1185">Reference proteome</keyword>
<evidence type="ECO:0000313" key="3">
    <source>
        <dbReference type="Proteomes" id="UP000501003"/>
    </source>
</evidence>
<sequence>MGVAVFGHRGACGYLPENTMPSFELAFELGSDAIEFDVVMTRDGYPVILHDADLTKTTNVLEHPDLPTQVAEITLADLGNLRVVERYPQSRTQSHLHSGKYQIPTLQEVVNNPAFDGKHLIIELKYGADFLARGLDLIAAVQKVLTESNWQQRGLKLTIECFEFGILRKAKAVIGAGIDYVFLSAPDMLPEGRTQLDDDLLEEIAQEFDGVSVALEMVSQNELVRRAKDLGLTLYCYTARVETAQGEVATWFEKLARSGVDGIFADQPDVLRKTVATLA</sequence>
<dbReference type="GO" id="GO:0008081">
    <property type="term" value="F:phosphoric diester hydrolase activity"/>
    <property type="evidence" value="ECO:0007669"/>
    <property type="project" value="InterPro"/>
</dbReference>
<dbReference type="RefSeq" id="WP_173493119.1">
    <property type="nucleotide sequence ID" value="NZ_CP054056.1"/>
</dbReference>
<dbReference type="PANTHER" id="PTHR46211">
    <property type="entry name" value="GLYCEROPHOSPHORYL DIESTER PHOSPHODIESTERASE"/>
    <property type="match status" value="1"/>
</dbReference>
<dbReference type="Proteomes" id="UP000501003">
    <property type="component" value="Chromosome"/>
</dbReference>
<reference evidence="2 3" key="1">
    <citation type="submission" date="2020-05" db="EMBL/GenBank/DDBJ databases">
        <title>Aquirufa sp. strain 15G-AUS-rot a new Aquirufa species.</title>
        <authorList>
            <person name="Pitt A."/>
            <person name="Hahn M.W."/>
        </authorList>
    </citation>
    <scope>NUCLEOTIDE SEQUENCE [LARGE SCALE GENOMIC DNA]</scope>
    <source>
        <strain evidence="2 3">15G-AUS-rot</strain>
    </source>
</reference>
<gene>
    <name evidence="2" type="ORF">HRU87_01025</name>
</gene>
<feature type="domain" description="GP-PDE" evidence="1">
    <location>
        <begin position="3"/>
        <end position="275"/>
    </location>
</feature>
<dbReference type="AlphaFoldDB" id="A0A7D4Q5J5"/>
<accession>A0A7D4Q5J5</accession>
<dbReference type="InterPro" id="IPR017946">
    <property type="entry name" value="PLC-like_Pdiesterase_TIM-brl"/>
</dbReference>
<dbReference type="PANTHER" id="PTHR46211:SF1">
    <property type="entry name" value="GLYCEROPHOSPHODIESTER PHOSPHODIESTERASE, CYTOPLASMIC"/>
    <property type="match status" value="1"/>
</dbReference>
<dbReference type="EMBL" id="CP054056">
    <property type="protein sequence ID" value="QKJ24822.1"/>
    <property type="molecule type" value="Genomic_DNA"/>
</dbReference>
<dbReference type="Pfam" id="PF03009">
    <property type="entry name" value="GDPD"/>
    <property type="match status" value="1"/>
</dbReference>
<dbReference type="PROSITE" id="PS51704">
    <property type="entry name" value="GP_PDE"/>
    <property type="match status" value="1"/>
</dbReference>
<dbReference type="InterPro" id="IPR030395">
    <property type="entry name" value="GP_PDE_dom"/>
</dbReference>